<accession>E3I4I3</accession>
<dbReference type="AlphaFoldDB" id="E3I4I3"/>
<keyword evidence="3" id="KW-1185">Reference proteome</keyword>
<dbReference type="OrthoDB" id="7060861at2"/>
<sequence length="81" mass="8635">MQKLWIFSATLSLAVLGSGYAMAQANLKEVCKADYSRFCSDVMPGGGRIIACLKSHEKDLQPSCAAGLKERDANKAGAQGR</sequence>
<organism evidence="2 3">
    <name type="scientific">Rhodomicrobium vannielii (strain ATCC 17100 / DSM 162 / LMG 4299 / NCIMB 10020 / ATH 3.1.1)</name>
    <dbReference type="NCBI Taxonomy" id="648757"/>
    <lineage>
        <taxon>Bacteria</taxon>
        <taxon>Pseudomonadati</taxon>
        <taxon>Pseudomonadota</taxon>
        <taxon>Alphaproteobacteria</taxon>
        <taxon>Hyphomicrobiales</taxon>
        <taxon>Hyphomicrobiaceae</taxon>
        <taxon>Rhodomicrobium</taxon>
    </lineage>
</organism>
<dbReference type="GO" id="GO:0016020">
    <property type="term" value="C:membrane"/>
    <property type="evidence" value="ECO:0007669"/>
    <property type="project" value="InterPro"/>
</dbReference>
<protein>
    <recommendedName>
        <fullName evidence="4">Cysteine rich repeat-containing protein</fullName>
    </recommendedName>
</protein>
<evidence type="ECO:0000256" key="1">
    <source>
        <dbReference type="SAM" id="SignalP"/>
    </source>
</evidence>
<dbReference type="Pfam" id="PF00839">
    <property type="entry name" value="Cys_rich_FGFR"/>
    <property type="match status" value="1"/>
</dbReference>
<proteinExistence type="predicted"/>
<dbReference type="STRING" id="648757.Rvan_2341"/>
<evidence type="ECO:0000313" key="3">
    <source>
        <dbReference type="Proteomes" id="UP000001399"/>
    </source>
</evidence>
<dbReference type="InterPro" id="IPR001893">
    <property type="entry name" value="Cys-rich_GLG1_repeat"/>
</dbReference>
<feature type="signal peptide" evidence="1">
    <location>
        <begin position="1"/>
        <end position="23"/>
    </location>
</feature>
<keyword evidence="1" id="KW-0732">Signal</keyword>
<gene>
    <name evidence="2" type="ordered locus">Rvan_2341</name>
</gene>
<dbReference type="EMBL" id="CP002292">
    <property type="protein sequence ID" value="ADP71565.1"/>
    <property type="molecule type" value="Genomic_DNA"/>
</dbReference>
<dbReference type="HOGENOM" id="CLU_145244_2_0_5"/>
<name>E3I4I3_RHOVT</name>
<dbReference type="Proteomes" id="UP000001399">
    <property type="component" value="Chromosome"/>
</dbReference>
<evidence type="ECO:0000313" key="2">
    <source>
        <dbReference type="EMBL" id="ADP71565.1"/>
    </source>
</evidence>
<reference evidence="3" key="1">
    <citation type="journal article" date="2011" name="J. Bacteriol.">
        <title>Genome sequences of eight morphologically diverse alphaproteobacteria.</title>
        <authorList>
            <consortium name="US DOE Joint Genome Institute"/>
            <person name="Brown P.J."/>
            <person name="Kysela D.T."/>
            <person name="Buechlein A."/>
            <person name="Hemmerich C."/>
            <person name="Brun Y.V."/>
        </authorList>
    </citation>
    <scope>NUCLEOTIDE SEQUENCE [LARGE SCALE GENOMIC DNA]</scope>
    <source>
        <strain evidence="3">ATCC 17100 / ATH 3.1.1 / DSM 162 / LMG 4299</strain>
    </source>
</reference>
<dbReference type="KEGG" id="rva:Rvan_2341"/>
<feature type="chain" id="PRO_5003170778" description="Cysteine rich repeat-containing protein" evidence="1">
    <location>
        <begin position="24"/>
        <end position="81"/>
    </location>
</feature>
<evidence type="ECO:0008006" key="4">
    <source>
        <dbReference type="Google" id="ProtNLM"/>
    </source>
</evidence>